<dbReference type="EMBL" id="CM044702">
    <property type="protein sequence ID" value="KAI5674968.1"/>
    <property type="molecule type" value="Genomic_DNA"/>
</dbReference>
<evidence type="ECO:0000313" key="1">
    <source>
        <dbReference type="EMBL" id="KAI5674968.1"/>
    </source>
</evidence>
<sequence length="281" mass="31505">MLVPPPPPPPPPSSSQQAEITSTATSNSVNNLFRGIFSYDGNIMLAAIISLLLVILFVLLLHIYAKWFLNQARQRSRRSVSVPQVLGPRLNHHFHNSFTIDTTFAESPTKGLESWVISEIPLFLYKLDDDQVKQFGLIECAICLSLFEDQEMGRRLPKCGHVFHVECIDMWLNSHSTCPICRASVLVQNQNQTGDLSSLLNNEVTVLDFDVNQESSASSVDQEQRNDHDHDQDSILEIIVEVPNLENENVNIKDSLSPSSASSHGRPFLCDSIKKIIEEQI</sequence>
<protein>
    <submittedName>
        <fullName evidence="1">Uncharacterized protein</fullName>
    </submittedName>
</protein>
<name>A0ACC0BR15_CATRO</name>
<comment type="caution">
    <text evidence="1">The sequence shown here is derived from an EMBL/GenBank/DDBJ whole genome shotgun (WGS) entry which is preliminary data.</text>
</comment>
<gene>
    <name evidence="1" type="ORF">M9H77_05918</name>
</gene>
<organism evidence="1 2">
    <name type="scientific">Catharanthus roseus</name>
    <name type="common">Madagascar periwinkle</name>
    <name type="synonym">Vinca rosea</name>
    <dbReference type="NCBI Taxonomy" id="4058"/>
    <lineage>
        <taxon>Eukaryota</taxon>
        <taxon>Viridiplantae</taxon>
        <taxon>Streptophyta</taxon>
        <taxon>Embryophyta</taxon>
        <taxon>Tracheophyta</taxon>
        <taxon>Spermatophyta</taxon>
        <taxon>Magnoliopsida</taxon>
        <taxon>eudicotyledons</taxon>
        <taxon>Gunneridae</taxon>
        <taxon>Pentapetalae</taxon>
        <taxon>asterids</taxon>
        <taxon>lamiids</taxon>
        <taxon>Gentianales</taxon>
        <taxon>Apocynaceae</taxon>
        <taxon>Rauvolfioideae</taxon>
        <taxon>Vinceae</taxon>
        <taxon>Catharanthinae</taxon>
        <taxon>Catharanthus</taxon>
    </lineage>
</organism>
<evidence type="ECO:0000313" key="2">
    <source>
        <dbReference type="Proteomes" id="UP001060085"/>
    </source>
</evidence>
<keyword evidence="2" id="KW-1185">Reference proteome</keyword>
<reference evidence="2" key="1">
    <citation type="journal article" date="2023" name="Nat. Plants">
        <title>Single-cell RNA sequencing provides a high-resolution roadmap for understanding the multicellular compartmentation of specialized metabolism.</title>
        <authorList>
            <person name="Sun S."/>
            <person name="Shen X."/>
            <person name="Li Y."/>
            <person name="Li Y."/>
            <person name="Wang S."/>
            <person name="Li R."/>
            <person name="Zhang H."/>
            <person name="Shen G."/>
            <person name="Guo B."/>
            <person name="Wei J."/>
            <person name="Xu J."/>
            <person name="St-Pierre B."/>
            <person name="Chen S."/>
            <person name="Sun C."/>
        </authorList>
    </citation>
    <scope>NUCLEOTIDE SEQUENCE [LARGE SCALE GENOMIC DNA]</scope>
</reference>
<accession>A0ACC0BR15</accession>
<dbReference type="Proteomes" id="UP001060085">
    <property type="component" value="Linkage Group LG02"/>
</dbReference>
<proteinExistence type="predicted"/>